<evidence type="ECO:0000313" key="1">
    <source>
        <dbReference type="EMBL" id="VFQ78157.1"/>
    </source>
</evidence>
<keyword evidence="2" id="KW-1185">Reference proteome</keyword>
<name>A0A484LPF0_9ASTE</name>
<dbReference type="AlphaFoldDB" id="A0A484LPF0"/>
<dbReference type="Proteomes" id="UP000595140">
    <property type="component" value="Unassembled WGS sequence"/>
</dbReference>
<accession>A0A484LPF0</accession>
<sequence length="311" mass="33760">MEESQSLSPSSSSTTTTKVSFASSVAAGLAGLRRDDAAEMCAKKLLEENQQQRGGGPLDLLLRSVLRLPADGGKMDEVREEDDDALLPSVLASDLEQKKDSFSAVDPDCLLKFLSHLVSTPTHTEKYFVLIAVLMEKVLSWRLVSAEALALEIGELLPADPALAAAAFDFIGFLGRQVAPATPSPHGAAAAAALLLPTLTTLLLDAVGWTEDFRHSLKALHEVTSSWFRLEDAGHLLSHGNLLAVMRTLKKSLSSRWNGSRDDHHDAWEMVSHITKPFFTIVPSAAVIKEEPGLLCMTCNPNEQKKKVPDW</sequence>
<gene>
    <name evidence="1" type="ORF">CCAM_LOCUS19933</name>
</gene>
<proteinExistence type="predicted"/>
<evidence type="ECO:0000313" key="2">
    <source>
        <dbReference type="Proteomes" id="UP000595140"/>
    </source>
</evidence>
<organism evidence="1 2">
    <name type="scientific">Cuscuta campestris</name>
    <dbReference type="NCBI Taxonomy" id="132261"/>
    <lineage>
        <taxon>Eukaryota</taxon>
        <taxon>Viridiplantae</taxon>
        <taxon>Streptophyta</taxon>
        <taxon>Embryophyta</taxon>
        <taxon>Tracheophyta</taxon>
        <taxon>Spermatophyta</taxon>
        <taxon>Magnoliopsida</taxon>
        <taxon>eudicotyledons</taxon>
        <taxon>Gunneridae</taxon>
        <taxon>Pentapetalae</taxon>
        <taxon>asterids</taxon>
        <taxon>lamiids</taxon>
        <taxon>Solanales</taxon>
        <taxon>Convolvulaceae</taxon>
        <taxon>Cuscuteae</taxon>
        <taxon>Cuscuta</taxon>
        <taxon>Cuscuta subgen. Grammica</taxon>
        <taxon>Cuscuta sect. Cleistogrammica</taxon>
    </lineage>
</organism>
<reference evidence="1 2" key="1">
    <citation type="submission" date="2018-04" db="EMBL/GenBank/DDBJ databases">
        <authorList>
            <person name="Vogel A."/>
        </authorList>
    </citation>
    <scope>NUCLEOTIDE SEQUENCE [LARGE SCALE GENOMIC DNA]</scope>
</reference>
<dbReference type="EMBL" id="OOIL02001788">
    <property type="protein sequence ID" value="VFQ78157.1"/>
    <property type="molecule type" value="Genomic_DNA"/>
</dbReference>
<protein>
    <submittedName>
        <fullName evidence="1">Uncharacterized protein</fullName>
    </submittedName>
</protein>